<sequence>MKELLAALTLTMSTLFNVFTTLLECIGLLSASAKNVSHVVEDASNTFRMEEKLLNADKIKKLKEDLRKKDIEL</sequence>
<organism evidence="1 2">
    <name type="scientific">Vibrio phage pVco-5</name>
    <dbReference type="NCBI Taxonomy" id="1965485"/>
    <lineage>
        <taxon>Viruses</taxon>
        <taxon>Duplodnaviria</taxon>
        <taxon>Heunggongvirae</taxon>
        <taxon>Uroviricota</taxon>
        <taxon>Caudoviricetes</taxon>
        <taxon>Schitoviridae</taxon>
        <taxon>Vicoquintavirus</taxon>
        <taxon>Vicoquintavirus Pvco5</taxon>
    </lineage>
</organism>
<reference evidence="1 2" key="1">
    <citation type="submission" date="2017-02" db="EMBL/GenBank/DDBJ databases">
        <title>Comeplete genome sequence of Bacteriophage pVco-5, that infects Vibrio corallilyticus.</title>
        <authorList>
            <person name="Kim H.J."/>
            <person name="Park S.C."/>
        </authorList>
    </citation>
    <scope>NUCLEOTIDE SEQUENCE [LARGE SCALE GENOMIC DNA]</scope>
</reference>
<keyword evidence="2" id="KW-1185">Reference proteome</keyword>
<dbReference type="EMBL" id="KY612839">
    <property type="protein sequence ID" value="ARM71013.1"/>
    <property type="molecule type" value="Genomic_DNA"/>
</dbReference>
<protein>
    <submittedName>
        <fullName evidence="1">Uncharacterized protein</fullName>
    </submittedName>
</protein>
<name>A0A1W6JUQ6_9CAUD</name>
<dbReference type="Proteomes" id="UP000225564">
    <property type="component" value="Segment"/>
</dbReference>
<evidence type="ECO:0000313" key="2">
    <source>
        <dbReference type="Proteomes" id="UP000225564"/>
    </source>
</evidence>
<proteinExistence type="predicted"/>
<evidence type="ECO:0000313" key="1">
    <source>
        <dbReference type="EMBL" id="ARM71013.1"/>
    </source>
</evidence>
<gene>
    <name evidence="1" type="ORF">pVco5_025</name>
</gene>
<accession>A0A1W6JUQ6</accession>